<keyword evidence="4" id="KW-0732">Signal</keyword>
<feature type="signal peptide" evidence="4">
    <location>
        <begin position="1"/>
        <end position="25"/>
    </location>
</feature>
<dbReference type="AlphaFoldDB" id="A0A212Q0B7"/>
<accession>A0A212Q0B7</accession>
<dbReference type="CDD" id="cd00254">
    <property type="entry name" value="LT-like"/>
    <property type="match status" value="1"/>
</dbReference>
<sequence>MFRANKCVSPLCVGLAIVFTGVAQATPITGDQEKVKPAATQLPAGPAKQPEGPARSVSVRRAELLKNACGEIATAAKNFGLPEKFLVRLLWQESRFNPRAVSSAGAMGIAQFMPGTAQWRGLDDPFDLSLSIQHSGRWLGELRQKFGNLGLAAAAYNAGPARVQDWLAGARALPQETRDYVRNITGREANDWIGMRDAEGGPETRKADCPPGGGLVALNAAPGAKAAAMPEKPDDVASPKRPAGSWALQLIGDRSKSTALLQFAEMRRQFPKILGSHAPEVVTRRLGGRAPAYWYQVRVSEVSRQSATMLCGRLKSAGGQCLIIRN</sequence>
<dbReference type="PANTHER" id="PTHR37423">
    <property type="entry name" value="SOLUBLE LYTIC MUREIN TRANSGLYCOSYLASE-RELATED"/>
    <property type="match status" value="1"/>
</dbReference>
<dbReference type="PANTHER" id="PTHR37423:SF2">
    <property type="entry name" value="MEMBRANE-BOUND LYTIC MUREIN TRANSGLYCOSYLASE C"/>
    <property type="match status" value="1"/>
</dbReference>
<comment type="similarity">
    <text evidence="1">Belongs to the transglycosylase Slt family.</text>
</comment>
<dbReference type="InterPro" id="IPR008258">
    <property type="entry name" value="Transglycosylase_SLT_dom_1"/>
</dbReference>
<comment type="similarity">
    <text evidence="2">Belongs to the virb1 family.</text>
</comment>
<evidence type="ECO:0000256" key="2">
    <source>
        <dbReference type="ARBA" id="ARBA00009387"/>
    </source>
</evidence>
<evidence type="ECO:0000256" key="3">
    <source>
        <dbReference type="SAM" id="MobiDB-lite"/>
    </source>
</evidence>
<evidence type="ECO:0000313" key="6">
    <source>
        <dbReference type="EMBL" id="SNB52730.1"/>
    </source>
</evidence>
<proteinExistence type="inferred from homology"/>
<dbReference type="RefSeq" id="WP_088518799.1">
    <property type="nucleotide sequence ID" value="NZ_FYDG01000001.1"/>
</dbReference>
<protein>
    <submittedName>
        <fullName evidence="6">Transglycosylase SLT domain-containing protein</fullName>
    </submittedName>
</protein>
<keyword evidence="7" id="KW-1185">Reference proteome</keyword>
<dbReference type="Gene3D" id="1.10.530.10">
    <property type="match status" value="1"/>
</dbReference>
<dbReference type="EMBL" id="FYDG01000001">
    <property type="protein sequence ID" value="SNB52730.1"/>
    <property type="molecule type" value="Genomic_DNA"/>
</dbReference>
<dbReference type="OrthoDB" id="9801695at2"/>
<name>A0A212Q0B7_RHOAC</name>
<feature type="region of interest" description="Disordered" evidence="3">
    <location>
        <begin position="34"/>
        <end position="56"/>
    </location>
</feature>
<feature type="domain" description="Transglycosylase SLT" evidence="5">
    <location>
        <begin position="73"/>
        <end position="174"/>
    </location>
</feature>
<reference evidence="7" key="1">
    <citation type="submission" date="2017-06" db="EMBL/GenBank/DDBJ databases">
        <authorList>
            <person name="Varghese N."/>
            <person name="Submissions S."/>
        </authorList>
    </citation>
    <scope>NUCLEOTIDE SEQUENCE [LARGE SCALE GENOMIC DNA]</scope>
    <source>
        <strain evidence="7">DSM 137</strain>
    </source>
</reference>
<evidence type="ECO:0000313" key="7">
    <source>
        <dbReference type="Proteomes" id="UP000198418"/>
    </source>
</evidence>
<evidence type="ECO:0000256" key="1">
    <source>
        <dbReference type="ARBA" id="ARBA00007734"/>
    </source>
</evidence>
<evidence type="ECO:0000256" key="4">
    <source>
        <dbReference type="SAM" id="SignalP"/>
    </source>
</evidence>
<dbReference type="SUPFAM" id="SSF53955">
    <property type="entry name" value="Lysozyme-like"/>
    <property type="match status" value="1"/>
</dbReference>
<dbReference type="InterPro" id="IPR023346">
    <property type="entry name" value="Lysozyme-like_dom_sf"/>
</dbReference>
<dbReference type="Pfam" id="PF01464">
    <property type="entry name" value="SLT"/>
    <property type="match status" value="1"/>
</dbReference>
<gene>
    <name evidence="6" type="ORF">SAMN06265338_101308</name>
</gene>
<evidence type="ECO:0000259" key="5">
    <source>
        <dbReference type="Pfam" id="PF01464"/>
    </source>
</evidence>
<organism evidence="6 7">
    <name type="scientific">Rhodoblastus acidophilus</name>
    <name type="common">Rhodopseudomonas acidophila</name>
    <dbReference type="NCBI Taxonomy" id="1074"/>
    <lineage>
        <taxon>Bacteria</taxon>
        <taxon>Pseudomonadati</taxon>
        <taxon>Pseudomonadota</taxon>
        <taxon>Alphaproteobacteria</taxon>
        <taxon>Hyphomicrobiales</taxon>
        <taxon>Rhodoblastaceae</taxon>
        <taxon>Rhodoblastus</taxon>
    </lineage>
</organism>
<feature type="chain" id="PRO_5013120961" evidence="4">
    <location>
        <begin position="26"/>
        <end position="326"/>
    </location>
</feature>
<dbReference type="Proteomes" id="UP000198418">
    <property type="component" value="Unassembled WGS sequence"/>
</dbReference>